<evidence type="ECO:0000313" key="2">
    <source>
        <dbReference type="EMBL" id="MEQ2194704.1"/>
    </source>
</evidence>
<feature type="region of interest" description="Disordered" evidence="1">
    <location>
        <begin position="1"/>
        <end position="30"/>
    </location>
</feature>
<feature type="non-terminal residue" evidence="2">
    <location>
        <position position="1"/>
    </location>
</feature>
<evidence type="ECO:0000256" key="1">
    <source>
        <dbReference type="SAM" id="MobiDB-lite"/>
    </source>
</evidence>
<name>A0ABV0QFW6_9TELE</name>
<protein>
    <submittedName>
        <fullName evidence="2">Uncharacterized protein</fullName>
    </submittedName>
</protein>
<reference evidence="2 3" key="1">
    <citation type="submission" date="2021-06" db="EMBL/GenBank/DDBJ databases">
        <authorList>
            <person name="Palmer J.M."/>
        </authorList>
    </citation>
    <scope>NUCLEOTIDE SEQUENCE [LARGE SCALE GENOMIC DNA]</scope>
    <source>
        <strain evidence="2 3">XC_2019</strain>
        <tissue evidence="2">Muscle</tissue>
    </source>
</reference>
<evidence type="ECO:0000313" key="3">
    <source>
        <dbReference type="Proteomes" id="UP001434883"/>
    </source>
</evidence>
<accession>A0ABV0QFW6</accession>
<dbReference type="EMBL" id="JAHRIN010009581">
    <property type="protein sequence ID" value="MEQ2194704.1"/>
    <property type="molecule type" value="Genomic_DNA"/>
</dbReference>
<sequence>EDSVRTGLVCDTGETGGEEEKEEVEGDAASWDAPSAPLTLAELPLVLPVLLGDEGTVSDPGAPRRDGVFPRESSLDSLLSISLSLLLPSPHRSLSRVGEEAVEEGGWCFLVFLLASLKLARGGRSLTPLRVEPSMAFCNCKMRIKIKSEYLQRRIRRQKPLRVRRCHQRGGHLSR</sequence>
<feature type="compositionally biased region" description="Acidic residues" evidence="1">
    <location>
        <begin position="16"/>
        <end position="26"/>
    </location>
</feature>
<organism evidence="2 3">
    <name type="scientific">Xenoophorus captivus</name>
    <dbReference type="NCBI Taxonomy" id="1517983"/>
    <lineage>
        <taxon>Eukaryota</taxon>
        <taxon>Metazoa</taxon>
        <taxon>Chordata</taxon>
        <taxon>Craniata</taxon>
        <taxon>Vertebrata</taxon>
        <taxon>Euteleostomi</taxon>
        <taxon>Actinopterygii</taxon>
        <taxon>Neopterygii</taxon>
        <taxon>Teleostei</taxon>
        <taxon>Neoteleostei</taxon>
        <taxon>Acanthomorphata</taxon>
        <taxon>Ovalentaria</taxon>
        <taxon>Atherinomorphae</taxon>
        <taxon>Cyprinodontiformes</taxon>
        <taxon>Goodeidae</taxon>
        <taxon>Xenoophorus</taxon>
    </lineage>
</organism>
<gene>
    <name evidence="2" type="ORF">XENOCAPTIV_001820</name>
</gene>
<proteinExistence type="predicted"/>
<comment type="caution">
    <text evidence="2">The sequence shown here is derived from an EMBL/GenBank/DDBJ whole genome shotgun (WGS) entry which is preliminary data.</text>
</comment>
<dbReference type="Proteomes" id="UP001434883">
    <property type="component" value="Unassembled WGS sequence"/>
</dbReference>
<keyword evidence="3" id="KW-1185">Reference proteome</keyword>